<dbReference type="Proteomes" id="UP001331761">
    <property type="component" value="Unassembled WGS sequence"/>
</dbReference>
<organism evidence="2 3">
    <name type="scientific">Trichostrongylus colubriformis</name>
    <name type="common">Black scour worm</name>
    <dbReference type="NCBI Taxonomy" id="6319"/>
    <lineage>
        <taxon>Eukaryota</taxon>
        <taxon>Metazoa</taxon>
        <taxon>Ecdysozoa</taxon>
        <taxon>Nematoda</taxon>
        <taxon>Chromadorea</taxon>
        <taxon>Rhabditida</taxon>
        <taxon>Rhabditina</taxon>
        <taxon>Rhabditomorpha</taxon>
        <taxon>Strongyloidea</taxon>
        <taxon>Trichostrongylidae</taxon>
        <taxon>Trichostrongylus</taxon>
    </lineage>
</organism>
<proteinExistence type="predicted"/>
<evidence type="ECO:0000313" key="2">
    <source>
        <dbReference type="EMBL" id="KAK5983965.1"/>
    </source>
</evidence>
<name>A0AAN8G5C0_TRICO</name>
<keyword evidence="3" id="KW-1185">Reference proteome</keyword>
<comment type="caution">
    <text evidence="2">The sequence shown here is derived from an EMBL/GenBank/DDBJ whole genome shotgun (WGS) entry which is preliminary data.</text>
</comment>
<evidence type="ECO:0000313" key="3">
    <source>
        <dbReference type="Proteomes" id="UP001331761"/>
    </source>
</evidence>
<dbReference type="AlphaFoldDB" id="A0AAN8G5C0"/>
<evidence type="ECO:0008006" key="4">
    <source>
        <dbReference type="Google" id="ProtNLM"/>
    </source>
</evidence>
<reference evidence="2 3" key="1">
    <citation type="submission" date="2019-10" db="EMBL/GenBank/DDBJ databases">
        <title>Assembly and Annotation for the nematode Trichostrongylus colubriformis.</title>
        <authorList>
            <person name="Martin J."/>
        </authorList>
    </citation>
    <scope>NUCLEOTIDE SEQUENCE [LARGE SCALE GENOMIC DNA]</scope>
    <source>
        <strain evidence="2">G859</strain>
        <tissue evidence="2">Whole worm</tissue>
    </source>
</reference>
<accession>A0AAN8G5C0</accession>
<dbReference type="EMBL" id="WIXE01003421">
    <property type="protein sequence ID" value="KAK5983965.1"/>
    <property type="molecule type" value="Genomic_DNA"/>
</dbReference>
<sequence>MSSASLNADGPLQGPQNRGTAQPYRAEAHLQLAPRPRQFVNFTGEEFPAVAETSKQGKYPVLRYPIPDQTLSYTFEHLRTTTQGRVVYRCTGCRKLGKTTSVGVVNGTHLVGNPETLPHECQPWRSAKEKVDRMFYKKCHDIPKDRNFANIKPIQVYQDMAHEVFSSDVADGAERDDLLSYFSRDQGYKQRRSALWRAKSKLRDSRVTMENVPREYACLADGSQFLHMRTSYILFDEECGGMFALVADGVHNLQPKATNKTGQLYVIHGVLANSMDIPLLFAITVRKNVRTYEAIYGKLKEIIAEAGGRLDLRIIVDFEKAAINAAKRKLGEILGSKYPPMADLILALQGCAITARGILLNFGVRRMVRRRQPRTLRRRDRRRRDRIEKEMARFKALWDRYRGFLRTGTINTYCRKMSRYVSEKVI</sequence>
<evidence type="ECO:0000256" key="1">
    <source>
        <dbReference type="SAM" id="MobiDB-lite"/>
    </source>
</evidence>
<protein>
    <recommendedName>
        <fullName evidence="4">MULE transposase domain-containing protein</fullName>
    </recommendedName>
</protein>
<feature type="region of interest" description="Disordered" evidence="1">
    <location>
        <begin position="1"/>
        <end position="22"/>
    </location>
</feature>
<gene>
    <name evidence="2" type="ORF">GCK32_005735</name>
</gene>